<dbReference type="Gene3D" id="3.40.50.150">
    <property type="entry name" value="Vaccinia Virus protein VP39"/>
    <property type="match status" value="1"/>
</dbReference>
<dbReference type="PANTHER" id="PTHR42912">
    <property type="entry name" value="METHYLTRANSFERASE"/>
    <property type="match status" value="1"/>
</dbReference>
<reference evidence="2 3" key="1">
    <citation type="submission" date="2017-09" db="EMBL/GenBank/DDBJ databases">
        <authorList>
            <person name="Ehlers B."/>
            <person name="Leendertz F.H."/>
        </authorList>
    </citation>
    <scope>NUCLEOTIDE SEQUENCE [LARGE SCALE GENOMIC DNA]</scope>
    <source>
        <strain evidence="2 3">CGMCC 4.6857</strain>
    </source>
</reference>
<dbReference type="InterPro" id="IPR041698">
    <property type="entry name" value="Methyltransf_25"/>
</dbReference>
<feature type="domain" description="Methyltransferase" evidence="1">
    <location>
        <begin position="60"/>
        <end position="151"/>
    </location>
</feature>
<keyword evidence="3" id="KW-1185">Reference proteome</keyword>
<dbReference type="GO" id="GO:0008168">
    <property type="term" value="F:methyltransferase activity"/>
    <property type="evidence" value="ECO:0007669"/>
    <property type="project" value="UniProtKB-KW"/>
</dbReference>
<name>A0A285JYG6_9ACTN</name>
<gene>
    <name evidence="2" type="ORF">SAMN05421748_12645</name>
</gene>
<organism evidence="2 3">
    <name type="scientific">Paractinoplanes atraurantiacus</name>
    <dbReference type="NCBI Taxonomy" id="1036182"/>
    <lineage>
        <taxon>Bacteria</taxon>
        <taxon>Bacillati</taxon>
        <taxon>Actinomycetota</taxon>
        <taxon>Actinomycetes</taxon>
        <taxon>Micromonosporales</taxon>
        <taxon>Micromonosporaceae</taxon>
        <taxon>Paractinoplanes</taxon>
    </lineage>
</organism>
<dbReference type="InterPro" id="IPR029063">
    <property type="entry name" value="SAM-dependent_MTases_sf"/>
</dbReference>
<evidence type="ECO:0000313" key="2">
    <source>
        <dbReference type="EMBL" id="SNY64121.1"/>
    </source>
</evidence>
<dbReference type="RefSeq" id="WP_218854818.1">
    <property type="nucleotide sequence ID" value="NZ_OBDY01000026.1"/>
</dbReference>
<dbReference type="Pfam" id="PF13649">
    <property type="entry name" value="Methyltransf_25"/>
    <property type="match status" value="1"/>
</dbReference>
<keyword evidence="2" id="KW-0808">Transferase</keyword>
<dbReference type="InterPro" id="IPR050508">
    <property type="entry name" value="Methyltransf_Superfamily"/>
</dbReference>
<protein>
    <submittedName>
        <fullName evidence="2">Methyltransferase domain-containing protein</fullName>
    </submittedName>
</protein>
<evidence type="ECO:0000313" key="3">
    <source>
        <dbReference type="Proteomes" id="UP000219612"/>
    </source>
</evidence>
<keyword evidence="2" id="KW-0489">Methyltransferase</keyword>
<dbReference type="PANTHER" id="PTHR42912:SF93">
    <property type="entry name" value="N6-ADENOSINE-METHYLTRANSFERASE TMT1A"/>
    <property type="match status" value="1"/>
</dbReference>
<dbReference type="CDD" id="cd02440">
    <property type="entry name" value="AdoMet_MTases"/>
    <property type="match status" value="1"/>
</dbReference>
<accession>A0A285JYG6</accession>
<evidence type="ECO:0000259" key="1">
    <source>
        <dbReference type="Pfam" id="PF13649"/>
    </source>
</evidence>
<dbReference type="GO" id="GO:0032259">
    <property type="term" value="P:methylation"/>
    <property type="evidence" value="ECO:0007669"/>
    <property type="project" value="UniProtKB-KW"/>
</dbReference>
<dbReference type="Proteomes" id="UP000219612">
    <property type="component" value="Unassembled WGS sequence"/>
</dbReference>
<dbReference type="AlphaFoldDB" id="A0A285JYG6"/>
<proteinExistence type="predicted"/>
<sequence>MALARRLMGDPHGPADDHSGGLITAPKRYELFAALAFLGRRRAVFDRLVARAGITAGDRVLDIGCGTGYLTRRAAAVAGSVVGVDPSINVIEYARRKSPPTCVFHVAEGRRVPEEDASFDVAVSSLALHHIEPGQRADTFAEIFRLLCPGGRLLIADFRPPSGALGNRFVGAVAGHAMQHTQVEDHAPAITAAGFTVVGEGDLRPFLHYVRALVQ</sequence>
<dbReference type="EMBL" id="OBDY01000026">
    <property type="protein sequence ID" value="SNY64121.1"/>
    <property type="molecule type" value="Genomic_DNA"/>
</dbReference>
<dbReference type="SUPFAM" id="SSF53335">
    <property type="entry name" value="S-adenosyl-L-methionine-dependent methyltransferases"/>
    <property type="match status" value="1"/>
</dbReference>